<evidence type="ECO:0008006" key="3">
    <source>
        <dbReference type="Google" id="ProtNLM"/>
    </source>
</evidence>
<dbReference type="Proteomes" id="UP001260872">
    <property type="component" value="Unassembled WGS sequence"/>
</dbReference>
<evidence type="ECO:0000313" key="2">
    <source>
        <dbReference type="Proteomes" id="UP001260872"/>
    </source>
</evidence>
<comment type="caution">
    <text evidence="1">The sequence shown here is derived from an EMBL/GenBank/DDBJ whole genome shotgun (WGS) entry which is preliminary data.</text>
</comment>
<dbReference type="InterPro" id="IPR011059">
    <property type="entry name" value="Metal-dep_hydrolase_composite"/>
</dbReference>
<name>A0ABU1FRJ7_9MICC</name>
<organism evidence="1 2">
    <name type="scientific">Nesterenkonia flava</name>
    <dbReference type="NCBI Taxonomy" id="469799"/>
    <lineage>
        <taxon>Bacteria</taxon>
        <taxon>Bacillati</taxon>
        <taxon>Actinomycetota</taxon>
        <taxon>Actinomycetes</taxon>
        <taxon>Micrococcales</taxon>
        <taxon>Micrococcaceae</taxon>
        <taxon>Nesterenkonia</taxon>
    </lineage>
</organism>
<dbReference type="EMBL" id="JAVKGT010000007">
    <property type="protein sequence ID" value="MDR5711279.1"/>
    <property type="molecule type" value="Genomic_DNA"/>
</dbReference>
<evidence type="ECO:0000313" key="1">
    <source>
        <dbReference type="EMBL" id="MDR5711279.1"/>
    </source>
</evidence>
<gene>
    <name evidence="1" type="ORF">RH857_03885</name>
</gene>
<protein>
    <recommendedName>
        <fullName evidence="3">Amidohydrolase</fullName>
    </recommendedName>
</protein>
<keyword evidence="2" id="KW-1185">Reference proteome</keyword>
<dbReference type="SUPFAM" id="SSF51338">
    <property type="entry name" value="Composite domain of metallo-dependent hydrolases"/>
    <property type="match status" value="1"/>
</dbReference>
<sequence length="408" mass="42418">MTLSSTPSADRHAPRLLVNGTIHSTAEPYAEAMLVEDGQIAWLGSDETAERMDASGLIREDLDRALVAPAFVGFTSMPLGHGDSADIAALLDEAQEQGYAVVRLSLQISVEDLAARGSGAVTAALTRAFHAAAAHPVTAYPVVELAGVQADGGAPSIAPVNQLLDLLVPAQEAAGLPAAALLHLSEVLPNLLGVRSWAAEAGHQLILAVGDVAAADTVDAMVTTTKHLRELKQTPRPETPTVLMGFDTAERDQWEALLNTGAHVLLSGPGHLATALSVGVPTSAAPPQGQNPWLLISQHVHAETDPVSGRAGFNAQTRGAYRSLPQGASGTTALPHAAQAQPGALNLGSPATYVVWQVESLAVQAPHSTAAAWSTDTRARTPLLPYLNTPEEQDRLPRIVSTVIAGSR</sequence>
<dbReference type="RefSeq" id="WP_310536664.1">
    <property type="nucleotide sequence ID" value="NZ_BAAAOC010000010.1"/>
</dbReference>
<proteinExistence type="predicted"/>
<dbReference type="Gene3D" id="2.30.40.10">
    <property type="entry name" value="Urease, subunit C, domain 1"/>
    <property type="match status" value="1"/>
</dbReference>
<accession>A0ABU1FRJ7</accession>
<reference evidence="2" key="1">
    <citation type="submission" date="2023-07" db="EMBL/GenBank/DDBJ databases">
        <title>Description of three actinobacteria isolated from air of manufacturing shop in a pharmaceutical factory.</title>
        <authorList>
            <person name="Zhang D.-F."/>
        </authorList>
    </citation>
    <scope>NUCLEOTIDE SEQUENCE [LARGE SCALE GENOMIC DNA]</scope>
    <source>
        <strain evidence="2">CCTCC AB 207010</strain>
    </source>
</reference>